<organism evidence="1 2">
    <name type="scientific">Mycobacterium malmoense</name>
    <dbReference type="NCBI Taxonomy" id="1780"/>
    <lineage>
        <taxon>Bacteria</taxon>
        <taxon>Bacillati</taxon>
        <taxon>Actinomycetota</taxon>
        <taxon>Actinomycetes</taxon>
        <taxon>Mycobacteriales</taxon>
        <taxon>Mycobacteriaceae</taxon>
        <taxon>Mycobacterium</taxon>
    </lineage>
</organism>
<comment type="caution">
    <text evidence="1">The sequence shown here is derived from an EMBL/GenBank/DDBJ whole genome shotgun (WGS) entry which is preliminary data.</text>
</comment>
<protein>
    <recommendedName>
        <fullName evidence="3">Secreted protein</fullName>
    </recommendedName>
</protein>
<proteinExistence type="predicted"/>
<dbReference type="Proteomes" id="UP000243140">
    <property type="component" value="Unassembled WGS sequence"/>
</dbReference>
<name>A0ABX3SMA4_MYCMA</name>
<accession>A0ABX3SMA4</accession>
<evidence type="ECO:0000313" key="1">
    <source>
        <dbReference type="EMBL" id="ORA79084.1"/>
    </source>
</evidence>
<keyword evidence="2" id="KW-1185">Reference proteome</keyword>
<evidence type="ECO:0000313" key="2">
    <source>
        <dbReference type="Proteomes" id="UP000243140"/>
    </source>
</evidence>
<reference evidence="1 2" key="1">
    <citation type="submission" date="2017-02" db="EMBL/GenBank/DDBJ databases">
        <title>The new phylogeny of genus Mycobacterium.</title>
        <authorList>
            <person name="Tortoli E."/>
            <person name="Trovato A."/>
            <person name="Cirillo D.M."/>
        </authorList>
    </citation>
    <scope>NUCLEOTIDE SEQUENCE [LARGE SCALE GENOMIC DNA]</scope>
    <source>
        <strain evidence="1 2">IP1130001</strain>
    </source>
</reference>
<dbReference type="EMBL" id="MVHV01000024">
    <property type="protein sequence ID" value="ORA79084.1"/>
    <property type="molecule type" value="Genomic_DNA"/>
</dbReference>
<sequence length="97" mass="10474">MPSRAAVLAAEITGWMIGSMIMSSTPAWAVGAVAIGVIAAVKKAPAAVPNPITLPRRRVVGVGDWRSCLVLCCLRFICEPSCHDNYDDESETYLRRI</sequence>
<gene>
    <name evidence="1" type="ORF">BST29_19710</name>
</gene>
<evidence type="ECO:0008006" key="3">
    <source>
        <dbReference type="Google" id="ProtNLM"/>
    </source>
</evidence>